<evidence type="ECO:0000256" key="1">
    <source>
        <dbReference type="ARBA" id="ARBA00022737"/>
    </source>
</evidence>
<dbReference type="AlphaFoldDB" id="A0AA36HQG6"/>
<evidence type="ECO:0000313" key="2">
    <source>
        <dbReference type="EMBL" id="CAJ1372654.1"/>
    </source>
</evidence>
<gene>
    <name evidence="2" type="ORF">EVOR1521_LOCUS2685</name>
</gene>
<accession>A0AA36HQG6</accession>
<keyword evidence="3" id="KW-1185">Reference proteome</keyword>
<dbReference type="PANTHER" id="PTHR47447">
    <property type="entry name" value="OS03G0856100 PROTEIN"/>
    <property type="match status" value="1"/>
</dbReference>
<evidence type="ECO:0008006" key="4">
    <source>
        <dbReference type="Google" id="ProtNLM"/>
    </source>
</evidence>
<sequence length="494" mass="51850">MDWRGALTRLPGAPATAATAIGLCCRAAAWRPAVALLWDLQEHRARAETVACNAAIAACSRVRWQSSVQLLGAMQDLDVRVNSISLTSALSACKPRWRLASEALAAARSRGLRPNLFARSAAASGDGAGDGAAWRRAAQLAEADAVSVNGAVSACSRSRSWTEALALSFGLSSGGFRASGRSFASLAAAMQGQRGQWCCSLHVLRAAHHARLLTKELAAAVAAGCCRVWTWALQLAPFWRATGEASDGALLGAAAQGAGLAWLWRTALAVRSDVSVPETGLCNVVITACARAAELRQSCALLLEMLSETSLRPDVQSFNALLCGVQESTWPAAAEAVHRLRRHGLVPDRLTLNNACGAFGGARQWQQALWLLGAPHFPGPGNVAYNAVMEACGRRPVALAVFQQMLGRGLRADVTALCLAAEAAVARLGVACVGLLARAEGAALADLRGAAGGKALRGWASGDTAAAPKMARASKFRAKWQRDRLVRLNQAWRA</sequence>
<reference evidence="2" key="1">
    <citation type="submission" date="2023-08" db="EMBL/GenBank/DDBJ databases">
        <authorList>
            <person name="Chen Y."/>
            <person name="Shah S."/>
            <person name="Dougan E. K."/>
            <person name="Thang M."/>
            <person name="Chan C."/>
        </authorList>
    </citation>
    <scope>NUCLEOTIDE SEQUENCE</scope>
</reference>
<name>A0AA36HQG6_9DINO</name>
<keyword evidence="1" id="KW-0677">Repeat</keyword>
<dbReference type="EMBL" id="CAUJNA010000149">
    <property type="protein sequence ID" value="CAJ1372654.1"/>
    <property type="molecule type" value="Genomic_DNA"/>
</dbReference>
<organism evidence="2 3">
    <name type="scientific">Effrenium voratum</name>
    <dbReference type="NCBI Taxonomy" id="2562239"/>
    <lineage>
        <taxon>Eukaryota</taxon>
        <taxon>Sar</taxon>
        <taxon>Alveolata</taxon>
        <taxon>Dinophyceae</taxon>
        <taxon>Suessiales</taxon>
        <taxon>Symbiodiniaceae</taxon>
        <taxon>Effrenium</taxon>
    </lineage>
</organism>
<dbReference type="PANTHER" id="PTHR47447:SF17">
    <property type="entry name" value="OS12G0638900 PROTEIN"/>
    <property type="match status" value="1"/>
</dbReference>
<proteinExistence type="predicted"/>
<dbReference type="Proteomes" id="UP001178507">
    <property type="component" value="Unassembled WGS sequence"/>
</dbReference>
<dbReference type="Gene3D" id="1.25.40.10">
    <property type="entry name" value="Tetratricopeptide repeat domain"/>
    <property type="match status" value="2"/>
</dbReference>
<protein>
    <recommendedName>
        <fullName evidence="4">Pentatricopeptide repeat-containing protein</fullName>
    </recommendedName>
</protein>
<dbReference type="InterPro" id="IPR011990">
    <property type="entry name" value="TPR-like_helical_dom_sf"/>
</dbReference>
<evidence type="ECO:0000313" key="3">
    <source>
        <dbReference type="Proteomes" id="UP001178507"/>
    </source>
</evidence>
<comment type="caution">
    <text evidence="2">The sequence shown here is derived from an EMBL/GenBank/DDBJ whole genome shotgun (WGS) entry which is preliminary data.</text>
</comment>